<dbReference type="Proteomes" id="UP000663862">
    <property type="component" value="Unassembled WGS sequence"/>
</dbReference>
<evidence type="ECO:0000259" key="15">
    <source>
        <dbReference type="PROSITE" id="PS51195"/>
    </source>
</evidence>
<dbReference type="CDD" id="cd17940">
    <property type="entry name" value="DEADc_DDX6"/>
    <property type="match status" value="1"/>
</dbReference>
<evidence type="ECO:0000256" key="12">
    <source>
        <dbReference type="RuleBase" id="RU000492"/>
    </source>
</evidence>
<reference evidence="16" key="1">
    <citation type="submission" date="2021-02" db="EMBL/GenBank/DDBJ databases">
        <authorList>
            <person name="Nowell W R."/>
        </authorList>
    </citation>
    <scope>NUCLEOTIDE SEQUENCE</scope>
</reference>
<evidence type="ECO:0000313" key="18">
    <source>
        <dbReference type="Proteomes" id="UP000663869"/>
    </source>
</evidence>
<sequence>MTNSEELTVATTSTAIIDTNVSMSNAKSILDDPSWKEKLKLPPKDNRPKTADVTATKGHNFEDYCLKRELLMGIYEKGWEKPSPVQEQSIPIALTGRDVLARAKNGTGKTGAYTIPIVERIDPNKNAIQAIILVPTRELALQTSAICMELSKHIHLRVMVTTGGASLREDIARLQEVVHIVIATPGRLLDLVQKNIAKLDACRVIVLDEADKLLSQDFNHLLDDVIFHLPQDRQIMLFSATFPLTVDDFIKKHMRNPYEINLMEELTLKGITQYYAFVQERQKVHCLNTLFSKLQINQSIIFCNSTQRVELLAKKITDLGYSCYYIHSKMRQDHRNRVFHDFRTGLCRNLVCSDLFTRGIDIQAVNVVINFDFPKLSETYLHRIGRSGRYGHYGISISLITYEDRFSLHKIEQELGTEIQPIPKQIDPSLYVAEYQMTGDNNGEKQHENNSSASATNK</sequence>
<dbReference type="GO" id="GO:0016787">
    <property type="term" value="F:hydrolase activity"/>
    <property type="evidence" value="ECO:0007669"/>
    <property type="project" value="UniProtKB-KW"/>
</dbReference>
<evidence type="ECO:0000256" key="6">
    <source>
        <dbReference type="ARBA" id="ARBA00022806"/>
    </source>
</evidence>
<evidence type="ECO:0000313" key="17">
    <source>
        <dbReference type="EMBL" id="CAF4414107.1"/>
    </source>
</evidence>
<dbReference type="PROSITE" id="PS51195">
    <property type="entry name" value="Q_MOTIF"/>
    <property type="match status" value="1"/>
</dbReference>
<dbReference type="GO" id="GO:0000932">
    <property type="term" value="C:P-body"/>
    <property type="evidence" value="ECO:0007669"/>
    <property type="project" value="UniProtKB-SubCell"/>
</dbReference>
<dbReference type="PROSITE" id="PS51192">
    <property type="entry name" value="HELICASE_ATP_BIND_1"/>
    <property type="match status" value="1"/>
</dbReference>
<dbReference type="GO" id="GO:0003723">
    <property type="term" value="F:RNA binding"/>
    <property type="evidence" value="ECO:0007669"/>
    <property type="project" value="UniProtKB-KW"/>
</dbReference>
<comment type="catalytic activity">
    <reaction evidence="10">
        <text>ATP + H2O = ADP + phosphate + H(+)</text>
        <dbReference type="Rhea" id="RHEA:13065"/>
        <dbReference type="ChEBI" id="CHEBI:15377"/>
        <dbReference type="ChEBI" id="CHEBI:15378"/>
        <dbReference type="ChEBI" id="CHEBI:30616"/>
        <dbReference type="ChEBI" id="CHEBI:43474"/>
        <dbReference type="ChEBI" id="CHEBI:456216"/>
        <dbReference type="EC" id="3.6.4.13"/>
    </reaction>
</comment>
<dbReference type="InterPro" id="IPR027417">
    <property type="entry name" value="P-loop_NTPase"/>
</dbReference>
<feature type="short sequence motif" description="Q motif" evidence="11">
    <location>
        <begin position="59"/>
        <end position="87"/>
    </location>
</feature>
<comment type="caution">
    <text evidence="16">The sequence shown here is derived from an EMBL/GenBank/DDBJ whole genome shotgun (WGS) entry which is preliminary data.</text>
</comment>
<dbReference type="EMBL" id="CAJNYU010002682">
    <property type="protein sequence ID" value="CAF3583861.1"/>
    <property type="molecule type" value="Genomic_DNA"/>
</dbReference>
<keyword evidence="7 12" id="KW-0067">ATP-binding</keyword>
<dbReference type="SMART" id="SM00490">
    <property type="entry name" value="HELICc"/>
    <property type="match status" value="1"/>
</dbReference>
<feature type="domain" description="DEAD-box RNA helicase Q" evidence="15">
    <location>
        <begin position="59"/>
        <end position="87"/>
    </location>
</feature>
<keyword evidence="6 12" id="KW-0347">Helicase</keyword>
<dbReference type="EC" id="3.6.4.13" evidence="2"/>
<keyword evidence="3" id="KW-0963">Cytoplasm</keyword>
<dbReference type="GO" id="GO:0003724">
    <property type="term" value="F:RNA helicase activity"/>
    <property type="evidence" value="ECO:0007669"/>
    <property type="project" value="UniProtKB-EC"/>
</dbReference>
<evidence type="ECO:0000256" key="8">
    <source>
        <dbReference type="ARBA" id="ARBA00022884"/>
    </source>
</evidence>
<accession>A0A818M276</accession>
<evidence type="ECO:0000256" key="10">
    <source>
        <dbReference type="ARBA" id="ARBA00047984"/>
    </source>
</evidence>
<name>A0A818M276_9BILA</name>
<dbReference type="FunFam" id="3.40.50.300:FF:000114">
    <property type="entry name" value="ATP-dependent RNA helicase DDX6"/>
    <property type="match status" value="1"/>
</dbReference>
<dbReference type="InterPro" id="IPR014001">
    <property type="entry name" value="Helicase_ATP-bd"/>
</dbReference>
<dbReference type="InterPro" id="IPR000629">
    <property type="entry name" value="RNA-helicase_DEAD-box_CS"/>
</dbReference>
<dbReference type="Proteomes" id="UP000663869">
    <property type="component" value="Unassembled WGS sequence"/>
</dbReference>
<proteinExistence type="inferred from homology"/>
<comment type="subcellular location">
    <subcellularLocation>
        <location evidence="1">Cytoplasm</location>
        <location evidence="1">P-body</location>
    </subcellularLocation>
</comment>
<evidence type="ECO:0000256" key="2">
    <source>
        <dbReference type="ARBA" id="ARBA00012552"/>
    </source>
</evidence>
<dbReference type="InterPro" id="IPR001650">
    <property type="entry name" value="Helicase_C-like"/>
</dbReference>
<organism evidence="16 18">
    <name type="scientific">Rotaria socialis</name>
    <dbReference type="NCBI Taxonomy" id="392032"/>
    <lineage>
        <taxon>Eukaryota</taxon>
        <taxon>Metazoa</taxon>
        <taxon>Spiralia</taxon>
        <taxon>Gnathifera</taxon>
        <taxon>Rotifera</taxon>
        <taxon>Eurotatoria</taxon>
        <taxon>Bdelloidea</taxon>
        <taxon>Philodinida</taxon>
        <taxon>Philodinidae</taxon>
        <taxon>Rotaria</taxon>
    </lineage>
</organism>
<dbReference type="Pfam" id="PF00270">
    <property type="entry name" value="DEAD"/>
    <property type="match status" value="1"/>
</dbReference>
<dbReference type="PANTHER" id="PTHR47960">
    <property type="entry name" value="DEAD-BOX ATP-DEPENDENT RNA HELICASE 50"/>
    <property type="match status" value="1"/>
</dbReference>
<evidence type="ECO:0000256" key="3">
    <source>
        <dbReference type="ARBA" id="ARBA00022490"/>
    </source>
</evidence>
<dbReference type="EMBL" id="CAJOBQ010000764">
    <property type="protein sequence ID" value="CAF4414107.1"/>
    <property type="molecule type" value="Genomic_DNA"/>
</dbReference>
<feature type="domain" description="Helicase C-terminal" evidence="14">
    <location>
        <begin position="270"/>
        <end position="430"/>
    </location>
</feature>
<evidence type="ECO:0000259" key="13">
    <source>
        <dbReference type="PROSITE" id="PS51192"/>
    </source>
</evidence>
<keyword evidence="8" id="KW-0694">RNA-binding</keyword>
<evidence type="ECO:0000259" key="14">
    <source>
        <dbReference type="PROSITE" id="PS51194"/>
    </source>
</evidence>
<gene>
    <name evidence="16" type="ORF">FME351_LOCUS21095</name>
    <name evidence="17" type="ORF">TSG867_LOCUS13976</name>
</gene>
<dbReference type="GO" id="GO:0005524">
    <property type="term" value="F:ATP binding"/>
    <property type="evidence" value="ECO:0007669"/>
    <property type="project" value="UniProtKB-KW"/>
</dbReference>
<dbReference type="CDD" id="cd18787">
    <property type="entry name" value="SF2_C_DEAD"/>
    <property type="match status" value="1"/>
</dbReference>
<dbReference type="FunFam" id="3.40.50.300:FF:000364">
    <property type="entry name" value="ATP-dependent RNA helicase DDX6"/>
    <property type="match status" value="1"/>
</dbReference>
<dbReference type="SUPFAM" id="SSF52540">
    <property type="entry name" value="P-loop containing nucleoside triphosphate hydrolases"/>
    <property type="match status" value="1"/>
</dbReference>
<comment type="similarity">
    <text evidence="9">Belongs to the DEAD box helicase family. DDX6/DHH1 subfamily.</text>
</comment>
<evidence type="ECO:0000256" key="5">
    <source>
        <dbReference type="ARBA" id="ARBA00022801"/>
    </source>
</evidence>
<dbReference type="AlphaFoldDB" id="A0A818M276"/>
<evidence type="ECO:0000313" key="16">
    <source>
        <dbReference type="EMBL" id="CAF3583861.1"/>
    </source>
</evidence>
<keyword evidence="4 12" id="KW-0547">Nucleotide-binding</keyword>
<evidence type="ECO:0000256" key="11">
    <source>
        <dbReference type="PROSITE-ProRule" id="PRU00552"/>
    </source>
</evidence>
<protein>
    <recommendedName>
        <fullName evidence="2">RNA helicase</fullName>
        <ecNumber evidence="2">3.6.4.13</ecNumber>
    </recommendedName>
</protein>
<evidence type="ECO:0000256" key="4">
    <source>
        <dbReference type="ARBA" id="ARBA00022741"/>
    </source>
</evidence>
<keyword evidence="5 12" id="KW-0378">Hydrolase</keyword>
<dbReference type="PROSITE" id="PS51194">
    <property type="entry name" value="HELICASE_CTER"/>
    <property type="match status" value="1"/>
</dbReference>
<dbReference type="Gene3D" id="3.40.50.300">
    <property type="entry name" value="P-loop containing nucleotide triphosphate hydrolases"/>
    <property type="match status" value="2"/>
</dbReference>
<dbReference type="SMART" id="SM00487">
    <property type="entry name" value="DEXDc"/>
    <property type="match status" value="1"/>
</dbReference>
<evidence type="ECO:0000256" key="1">
    <source>
        <dbReference type="ARBA" id="ARBA00004201"/>
    </source>
</evidence>
<dbReference type="Pfam" id="PF00271">
    <property type="entry name" value="Helicase_C"/>
    <property type="match status" value="1"/>
</dbReference>
<evidence type="ECO:0000256" key="9">
    <source>
        <dbReference type="ARBA" id="ARBA00038316"/>
    </source>
</evidence>
<feature type="domain" description="Helicase ATP-binding" evidence="13">
    <location>
        <begin position="90"/>
        <end position="260"/>
    </location>
</feature>
<evidence type="ECO:0000256" key="7">
    <source>
        <dbReference type="ARBA" id="ARBA00022840"/>
    </source>
</evidence>
<dbReference type="PROSITE" id="PS00039">
    <property type="entry name" value="DEAD_ATP_HELICASE"/>
    <property type="match status" value="1"/>
</dbReference>
<dbReference type="InterPro" id="IPR014014">
    <property type="entry name" value="RNA_helicase_DEAD_Q_motif"/>
</dbReference>
<dbReference type="InterPro" id="IPR011545">
    <property type="entry name" value="DEAD/DEAH_box_helicase_dom"/>
</dbReference>